<dbReference type="PANTHER" id="PTHR43394">
    <property type="entry name" value="ATP-DEPENDENT PERMEASE MDL1, MITOCHONDRIAL"/>
    <property type="match status" value="1"/>
</dbReference>
<sequence length="582" mass="64270">MRFLVPYIRRNIRPFLLAVLLLTVEALSELMMPTLMAVMIDQGVAHNRMDVVMKWGGLMLLITGIGAIGAAGRNVISGRVSQRFGSELRYDLYAKIQGLSFPSLNRFERASLMTRLTQDVTQVQNFVNGLMRIFVKAPLLCIGSLILAIRLNPQLAVVPMAVVPVVGLLVYFNMKIGFRRFTLVQKAMDKVNLVLREYLSGVRVVKAFNRNVYEEGKFDAVNDAYRHESTAVMRTMSLFNPAMMLTVNLGIVGILWLGGFKVDTGQTDVGHIIAFVNYMTQILFSLMMISFVFMMFVRAQASALRIGEVLEAEQGDQGGTEKAGEQEHRGSIEFCDVSFSYGTDSGTPVLKGITMLCKPGETTGIIGSTGSGKSTLVHLIPGFYRPDSGVIRVDGMDVEKWNPESLREHVALVPQKPLLFTGSIAENIRWGKEEATLEEIIEAAKLAEAHEFISSFPEGYEARVGQRGVNLSGGQKQRISLARALVKQPDILLLDDCTSAVDVSTEAKIKASLRKVSQKTTILLIAQRISSVVDADQIIVMEDGRIAAAGSHMQLMRESAIYREIYRSQYGEEGNYAFVNGS</sequence>
<evidence type="ECO:0000313" key="10">
    <source>
        <dbReference type="EMBL" id="MFD2613509.1"/>
    </source>
</evidence>
<evidence type="ECO:0000256" key="1">
    <source>
        <dbReference type="ARBA" id="ARBA00004651"/>
    </source>
</evidence>
<dbReference type="Gene3D" id="1.20.1560.10">
    <property type="entry name" value="ABC transporter type 1, transmembrane domain"/>
    <property type="match status" value="1"/>
</dbReference>
<evidence type="ECO:0000313" key="11">
    <source>
        <dbReference type="Proteomes" id="UP001597541"/>
    </source>
</evidence>
<accession>A0ABW5PEF3</accession>
<dbReference type="PANTHER" id="PTHR43394:SF1">
    <property type="entry name" value="ATP-BINDING CASSETTE SUB-FAMILY B MEMBER 10, MITOCHONDRIAL"/>
    <property type="match status" value="1"/>
</dbReference>
<proteinExistence type="predicted"/>
<evidence type="ECO:0000256" key="3">
    <source>
        <dbReference type="ARBA" id="ARBA00022741"/>
    </source>
</evidence>
<evidence type="ECO:0000259" key="9">
    <source>
        <dbReference type="PROSITE" id="PS50929"/>
    </source>
</evidence>
<dbReference type="InterPro" id="IPR003439">
    <property type="entry name" value="ABC_transporter-like_ATP-bd"/>
</dbReference>
<evidence type="ECO:0000256" key="5">
    <source>
        <dbReference type="ARBA" id="ARBA00022989"/>
    </source>
</evidence>
<evidence type="ECO:0000256" key="4">
    <source>
        <dbReference type="ARBA" id="ARBA00022840"/>
    </source>
</evidence>
<comment type="caution">
    <text evidence="10">The sequence shown here is derived from an EMBL/GenBank/DDBJ whole genome shotgun (WGS) entry which is preliminary data.</text>
</comment>
<dbReference type="GO" id="GO:0005524">
    <property type="term" value="F:ATP binding"/>
    <property type="evidence" value="ECO:0007669"/>
    <property type="project" value="UniProtKB-KW"/>
</dbReference>
<dbReference type="SUPFAM" id="SSF90123">
    <property type="entry name" value="ABC transporter transmembrane region"/>
    <property type="match status" value="1"/>
</dbReference>
<dbReference type="RefSeq" id="WP_377603497.1">
    <property type="nucleotide sequence ID" value="NZ_JBHUME010000008.1"/>
</dbReference>
<dbReference type="InterPro" id="IPR003593">
    <property type="entry name" value="AAA+_ATPase"/>
</dbReference>
<dbReference type="Pfam" id="PF00664">
    <property type="entry name" value="ABC_membrane"/>
    <property type="match status" value="1"/>
</dbReference>
<dbReference type="EMBL" id="JBHUME010000008">
    <property type="protein sequence ID" value="MFD2613509.1"/>
    <property type="molecule type" value="Genomic_DNA"/>
</dbReference>
<dbReference type="Pfam" id="PF00005">
    <property type="entry name" value="ABC_tran"/>
    <property type="match status" value="1"/>
</dbReference>
<feature type="transmembrane region" description="Helical" evidence="7">
    <location>
        <begin position="238"/>
        <end position="258"/>
    </location>
</feature>
<keyword evidence="4 10" id="KW-0067">ATP-binding</keyword>
<evidence type="ECO:0000259" key="8">
    <source>
        <dbReference type="PROSITE" id="PS50893"/>
    </source>
</evidence>
<dbReference type="PROSITE" id="PS50893">
    <property type="entry name" value="ABC_TRANSPORTER_2"/>
    <property type="match status" value="1"/>
</dbReference>
<evidence type="ECO:0000256" key="6">
    <source>
        <dbReference type="ARBA" id="ARBA00023136"/>
    </source>
</evidence>
<feature type="transmembrane region" description="Helical" evidence="7">
    <location>
        <begin position="155"/>
        <end position="172"/>
    </location>
</feature>
<protein>
    <submittedName>
        <fullName evidence="10">ABC transporter ATP-binding protein</fullName>
    </submittedName>
</protein>
<dbReference type="PROSITE" id="PS50929">
    <property type="entry name" value="ABC_TM1F"/>
    <property type="match status" value="1"/>
</dbReference>
<dbReference type="SUPFAM" id="SSF52540">
    <property type="entry name" value="P-loop containing nucleoside triphosphate hydrolases"/>
    <property type="match status" value="1"/>
</dbReference>
<dbReference type="InterPro" id="IPR039421">
    <property type="entry name" value="Type_1_exporter"/>
</dbReference>
<dbReference type="InterPro" id="IPR036640">
    <property type="entry name" value="ABC1_TM_sf"/>
</dbReference>
<feature type="transmembrane region" description="Helical" evidence="7">
    <location>
        <begin position="55"/>
        <end position="76"/>
    </location>
</feature>
<name>A0ABW5PEF3_9BACL</name>
<dbReference type="SMART" id="SM00382">
    <property type="entry name" value="AAA"/>
    <property type="match status" value="1"/>
</dbReference>
<dbReference type="InterPro" id="IPR027417">
    <property type="entry name" value="P-loop_NTPase"/>
</dbReference>
<dbReference type="CDD" id="cd18548">
    <property type="entry name" value="ABC_6TM_Tm287_like"/>
    <property type="match status" value="1"/>
</dbReference>
<feature type="domain" description="ABC transporter" evidence="8">
    <location>
        <begin position="332"/>
        <end position="568"/>
    </location>
</feature>
<gene>
    <name evidence="10" type="ORF">ACFSUF_13840</name>
</gene>
<dbReference type="InterPro" id="IPR011527">
    <property type="entry name" value="ABC1_TM_dom"/>
</dbReference>
<keyword evidence="6 7" id="KW-0472">Membrane</keyword>
<dbReference type="InterPro" id="IPR017871">
    <property type="entry name" value="ABC_transporter-like_CS"/>
</dbReference>
<dbReference type="Proteomes" id="UP001597541">
    <property type="component" value="Unassembled WGS sequence"/>
</dbReference>
<reference evidence="11" key="1">
    <citation type="journal article" date="2019" name="Int. J. Syst. Evol. Microbiol.">
        <title>The Global Catalogue of Microorganisms (GCM) 10K type strain sequencing project: providing services to taxonomists for standard genome sequencing and annotation.</title>
        <authorList>
            <consortium name="The Broad Institute Genomics Platform"/>
            <consortium name="The Broad Institute Genome Sequencing Center for Infectious Disease"/>
            <person name="Wu L."/>
            <person name="Ma J."/>
        </authorList>
    </citation>
    <scope>NUCLEOTIDE SEQUENCE [LARGE SCALE GENOMIC DNA]</scope>
    <source>
        <strain evidence="11">KCTC 3950</strain>
    </source>
</reference>
<keyword evidence="5 7" id="KW-1133">Transmembrane helix</keyword>
<dbReference type="Gene3D" id="3.40.50.300">
    <property type="entry name" value="P-loop containing nucleotide triphosphate hydrolases"/>
    <property type="match status" value="1"/>
</dbReference>
<feature type="transmembrane region" description="Helical" evidence="7">
    <location>
        <begin position="278"/>
        <end position="297"/>
    </location>
</feature>
<keyword evidence="11" id="KW-1185">Reference proteome</keyword>
<keyword evidence="2 7" id="KW-0812">Transmembrane</keyword>
<evidence type="ECO:0000256" key="7">
    <source>
        <dbReference type="SAM" id="Phobius"/>
    </source>
</evidence>
<organism evidence="10 11">
    <name type="scientific">Paenibacillus gansuensis</name>
    <dbReference type="NCBI Taxonomy" id="306542"/>
    <lineage>
        <taxon>Bacteria</taxon>
        <taxon>Bacillati</taxon>
        <taxon>Bacillota</taxon>
        <taxon>Bacilli</taxon>
        <taxon>Bacillales</taxon>
        <taxon>Paenibacillaceae</taxon>
        <taxon>Paenibacillus</taxon>
    </lineage>
</organism>
<evidence type="ECO:0000256" key="2">
    <source>
        <dbReference type="ARBA" id="ARBA00022692"/>
    </source>
</evidence>
<comment type="subcellular location">
    <subcellularLocation>
        <location evidence="1">Cell membrane</location>
        <topology evidence="1">Multi-pass membrane protein</topology>
    </subcellularLocation>
</comment>
<feature type="domain" description="ABC transmembrane type-1" evidence="9">
    <location>
        <begin position="16"/>
        <end position="298"/>
    </location>
</feature>
<dbReference type="PROSITE" id="PS00211">
    <property type="entry name" value="ABC_TRANSPORTER_1"/>
    <property type="match status" value="1"/>
</dbReference>
<feature type="transmembrane region" description="Helical" evidence="7">
    <location>
        <begin position="133"/>
        <end position="149"/>
    </location>
</feature>
<keyword evidence="3" id="KW-0547">Nucleotide-binding</keyword>